<feature type="transmembrane region" description="Helical" evidence="5">
    <location>
        <begin position="87"/>
        <end position="107"/>
    </location>
</feature>
<dbReference type="EMBL" id="CP033578">
    <property type="protein sequence ID" value="AYV24307.1"/>
    <property type="molecule type" value="Genomic_DNA"/>
</dbReference>
<evidence type="ECO:0000256" key="5">
    <source>
        <dbReference type="SAM" id="Phobius"/>
    </source>
</evidence>
<dbReference type="AlphaFoldDB" id="A0A3G4VHJ8"/>
<feature type="transmembrane region" description="Helical" evidence="5">
    <location>
        <begin position="277"/>
        <end position="296"/>
    </location>
</feature>
<feature type="transmembrane region" description="Helical" evidence="5">
    <location>
        <begin position="25"/>
        <end position="45"/>
    </location>
</feature>
<dbReference type="PANTHER" id="PTHR22911:SF6">
    <property type="entry name" value="SOLUTE CARRIER FAMILY 35 MEMBER G1"/>
    <property type="match status" value="1"/>
</dbReference>
<dbReference type="RefSeq" id="WP_124941887.1">
    <property type="nucleotide sequence ID" value="NZ_CP033578.1"/>
</dbReference>
<sequence>MSINFPTQSFWYKVTTQWSPTTKGIALALVSTALFTVVGVIVRILSDSIGVFQILLFRQLVFLTLLMPAIVINFASLRQPTHLKLHTFRILGAFTALSIGFVVVSTIPLANATALGFTQVLFVALLARLFLRETLSMNRILTLILGFSGVMLIVQPSFDDTSLGYIVLGLVASMGAAIAAICVRRIAQLESKLALLAYQALFVGILALVPSTFDWVWPSWNELLLLVSVGVISSIAQWFGVSAYKYGAANVVSNVEYVKIIYAMGIGYLLFSETPNQLAIIGVVLLFLSVCVPKLFTNRNK</sequence>
<dbReference type="PANTHER" id="PTHR22911">
    <property type="entry name" value="ACYL-MALONYL CONDENSING ENZYME-RELATED"/>
    <property type="match status" value="1"/>
</dbReference>
<feature type="transmembrane region" description="Helical" evidence="5">
    <location>
        <begin position="51"/>
        <end position="75"/>
    </location>
</feature>
<gene>
    <name evidence="7" type="ORF">ECB94_23920</name>
</gene>
<dbReference type="InterPro" id="IPR037185">
    <property type="entry name" value="EmrE-like"/>
</dbReference>
<evidence type="ECO:0000256" key="2">
    <source>
        <dbReference type="ARBA" id="ARBA00022692"/>
    </source>
</evidence>
<evidence type="ECO:0000313" key="7">
    <source>
        <dbReference type="EMBL" id="AYV24307.1"/>
    </source>
</evidence>
<feature type="transmembrane region" description="Helical" evidence="5">
    <location>
        <begin position="195"/>
        <end position="217"/>
    </location>
</feature>
<feature type="transmembrane region" description="Helical" evidence="5">
    <location>
        <begin position="164"/>
        <end position="183"/>
    </location>
</feature>
<evidence type="ECO:0000259" key="6">
    <source>
        <dbReference type="Pfam" id="PF00892"/>
    </source>
</evidence>
<evidence type="ECO:0000256" key="4">
    <source>
        <dbReference type="ARBA" id="ARBA00023136"/>
    </source>
</evidence>
<evidence type="ECO:0000256" key="3">
    <source>
        <dbReference type="ARBA" id="ARBA00022989"/>
    </source>
</evidence>
<comment type="subcellular location">
    <subcellularLocation>
        <location evidence="1">Membrane</location>
        <topology evidence="1">Multi-pass membrane protein</topology>
    </subcellularLocation>
</comment>
<dbReference type="Proteomes" id="UP000279760">
    <property type="component" value="Chromosome 2"/>
</dbReference>
<dbReference type="Pfam" id="PF00892">
    <property type="entry name" value="EamA"/>
    <property type="match status" value="2"/>
</dbReference>
<dbReference type="SUPFAM" id="SSF103481">
    <property type="entry name" value="Multidrug resistance efflux transporter EmrE"/>
    <property type="match status" value="2"/>
</dbReference>
<proteinExistence type="predicted"/>
<keyword evidence="3 5" id="KW-1133">Transmembrane helix</keyword>
<accession>A0A3G4VHJ8</accession>
<reference evidence="7 8" key="1">
    <citation type="submission" date="2018-11" db="EMBL/GenBank/DDBJ databases">
        <title>Complete Genome Sequence of Vbrio mediterranei 117-T6: a Potential Pathogen Bacteria Isolated from the Conchocelis of Pyropia.</title>
        <authorList>
            <person name="Liu Q."/>
        </authorList>
    </citation>
    <scope>NUCLEOTIDE SEQUENCE [LARGE SCALE GENOMIC DNA]</scope>
    <source>
        <strain evidence="7 8">117-T6</strain>
    </source>
</reference>
<evidence type="ECO:0000313" key="8">
    <source>
        <dbReference type="Proteomes" id="UP000279760"/>
    </source>
</evidence>
<feature type="domain" description="EamA" evidence="6">
    <location>
        <begin position="166"/>
        <end position="291"/>
    </location>
</feature>
<name>A0A3G4VHJ8_9VIBR</name>
<dbReference type="GO" id="GO:0016020">
    <property type="term" value="C:membrane"/>
    <property type="evidence" value="ECO:0007669"/>
    <property type="project" value="UniProtKB-SubCell"/>
</dbReference>
<feature type="transmembrane region" description="Helical" evidence="5">
    <location>
        <begin position="140"/>
        <end position="158"/>
    </location>
</feature>
<evidence type="ECO:0000256" key="1">
    <source>
        <dbReference type="ARBA" id="ARBA00004141"/>
    </source>
</evidence>
<protein>
    <submittedName>
        <fullName evidence="7">DMT family transporter</fullName>
    </submittedName>
</protein>
<feature type="transmembrane region" description="Helical" evidence="5">
    <location>
        <begin position="113"/>
        <end position="131"/>
    </location>
</feature>
<dbReference type="InterPro" id="IPR000620">
    <property type="entry name" value="EamA_dom"/>
</dbReference>
<organism evidence="7 8">
    <name type="scientific">Vibrio mediterranei</name>
    <dbReference type="NCBI Taxonomy" id="689"/>
    <lineage>
        <taxon>Bacteria</taxon>
        <taxon>Pseudomonadati</taxon>
        <taxon>Pseudomonadota</taxon>
        <taxon>Gammaproteobacteria</taxon>
        <taxon>Vibrionales</taxon>
        <taxon>Vibrionaceae</taxon>
        <taxon>Vibrio</taxon>
    </lineage>
</organism>
<keyword evidence="2 5" id="KW-0812">Transmembrane</keyword>
<feature type="domain" description="EamA" evidence="6">
    <location>
        <begin position="23"/>
        <end position="154"/>
    </location>
</feature>
<keyword evidence="4 5" id="KW-0472">Membrane</keyword>
<feature type="transmembrane region" description="Helical" evidence="5">
    <location>
        <begin position="223"/>
        <end position="244"/>
    </location>
</feature>
<feature type="transmembrane region" description="Helical" evidence="5">
    <location>
        <begin position="251"/>
        <end position="271"/>
    </location>
</feature>